<evidence type="ECO:0000256" key="1">
    <source>
        <dbReference type="SAM" id="SignalP"/>
    </source>
</evidence>
<evidence type="ECO:0000313" key="2">
    <source>
        <dbReference type="EMBL" id="GLQ30376.1"/>
    </source>
</evidence>
<sequence>MNKLLNCFISAFVLLSANAALSSELECDLSSFEGYKQSSLAYTPTSFKKAEVNFQDQAILWNIKTYQIPLDSASSLWNGSNDSYEKKQVIDTVYRNFRFKTLEELLFVKTKLESATEESHFGLEGKEYLISTIYDDRPDTVSKYMLWISSDERNIYFISVVGALLDEEGGHSMKDELQNNFNKFMDSCTVKTYKLPNPKQYD</sequence>
<reference evidence="2" key="2">
    <citation type="submission" date="2023-01" db="EMBL/GenBank/DDBJ databases">
        <title>Draft genome sequence of Litoribrevibacter albus strain NBRC 110071.</title>
        <authorList>
            <person name="Sun Q."/>
            <person name="Mori K."/>
        </authorList>
    </citation>
    <scope>NUCLEOTIDE SEQUENCE</scope>
    <source>
        <strain evidence="2">NBRC 110071</strain>
    </source>
</reference>
<dbReference type="Proteomes" id="UP001161389">
    <property type="component" value="Unassembled WGS sequence"/>
</dbReference>
<feature type="signal peptide" evidence="1">
    <location>
        <begin position="1"/>
        <end position="19"/>
    </location>
</feature>
<dbReference type="EMBL" id="BSNM01000003">
    <property type="protein sequence ID" value="GLQ30376.1"/>
    <property type="molecule type" value="Genomic_DNA"/>
</dbReference>
<organism evidence="2 3">
    <name type="scientific">Litoribrevibacter albus</name>
    <dbReference type="NCBI Taxonomy" id="1473156"/>
    <lineage>
        <taxon>Bacteria</taxon>
        <taxon>Pseudomonadati</taxon>
        <taxon>Pseudomonadota</taxon>
        <taxon>Gammaproteobacteria</taxon>
        <taxon>Oceanospirillales</taxon>
        <taxon>Oceanospirillaceae</taxon>
        <taxon>Litoribrevibacter</taxon>
    </lineage>
</organism>
<comment type="caution">
    <text evidence="2">The sequence shown here is derived from an EMBL/GenBank/DDBJ whole genome shotgun (WGS) entry which is preliminary data.</text>
</comment>
<protein>
    <recommendedName>
        <fullName evidence="4">DUF1795 domain-containing protein</fullName>
    </recommendedName>
</protein>
<proteinExistence type="predicted"/>
<dbReference type="RefSeq" id="WP_284379169.1">
    <property type="nucleotide sequence ID" value="NZ_BSNM01000003.1"/>
</dbReference>
<evidence type="ECO:0000313" key="3">
    <source>
        <dbReference type="Proteomes" id="UP001161389"/>
    </source>
</evidence>
<accession>A0AA37S8J0</accession>
<gene>
    <name evidence="2" type="ORF">GCM10007876_08540</name>
</gene>
<keyword evidence="1" id="KW-0732">Signal</keyword>
<dbReference type="AlphaFoldDB" id="A0AA37S8J0"/>
<evidence type="ECO:0008006" key="4">
    <source>
        <dbReference type="Google" id="ProtNLM"/>
    </source>
</evidence>
<feature type="chain" id="PRO_5041409919" description="DUF1795 domain-containing protein" evidence="1">
    <location>
        <begin position="20"/>
        <end position="202"/>
    </location>
</feature>
<keyword evidence="3" id="KW-1185">Reference proteome</keyword>
<reference evidence="2" key="1">
    <citation type="journal article" date="2014" name="Int. J. Syst. Evol. Microbiol.">
        <title>Complete genome sequence of Corynebacterium casei LMG S-19264T (=DSM 44701T), isolated from a smear-ripened cheese.</title>
        <authorList>
            <consortium name="US DOE Joint Genome Institute (JGI-PGF)"/>
            <person name="Walter F."/>
            <person name="Albersmeier A."/>
            <person name="Kalinowski J."/>
            <person name="Ruckert C."/>
        </authorList>
    </citation>
    <scope>NUCLEOTIDE SEQUENCE</scope>
    <source>
        <strain evidence="2">NBRC 110071</strain>
    </source>
</reference>
<name>A0AA37S8J0_9GAMM</name>